<dbReference type="Proteomes" id="UP000608345">
    <property type="component" value="Unassembled WGS sequence"/>
</dbReference>
<dbReference type="AlphaFoldDB" id="A0A918MW98"/>
<proteinExistence type="predicted"/>
<reference evidence="1" key="2">
    <citation type="submission" date="2020-09" db="EMBL/GenBank/DDBJ databases">
        <authorList>
            <person name="Sun Q."/>
            <person name="Kim S."/>
        </authorList>
    </citation>
    <scope>NUCLEOTIDE SEQUENCE</scope>
    <source>
        <strain evidence="1">KCTC 23732</strain>
    </source>
</reference>
<dbReference type="EMBL" id="BMYS01000002">
    <property type="protein sequence ID" value="GGW78878.1"/>
    <property type="molecule type" value="Genomic_DNA"/>
</dbReference>
<sequence>MEKEKEQKLMLMDPDTGEVHSLQHWIATKPMWEGSLTNPMEGLIEVVKDANGKWVPKHEKGIG</sequence>
<gene>
    <name evidence="1" type="ORF">GCM10011450_06020</name>
</gene>
<reference evidence="1" key="1">
    <citation type="journal article" date="2014" name="Int. J. Syst. Evol. Microbiol.">
        <title>Complete genome sequence of Corynebacterium casei LMG S-19264T (=DSM 44701T), isolated from a smear-ripened cheese.</title>
        <authorList>
            <consortium name="US DOE Joint Genome Institute (JGI-PGF)"/>
            <person name="Walter F."/>
            <person name="Albersmeier A."/>
            <person name="Kalinowski J."/>
            <person name="Ruckert C."/>
        </authorList>
    </citation>
    <scope>NUCLEOTIDE SEQUENCE</scope>
    <source>
        <strain evidence="1">KCTC 23732</strain>
    </source>
</reference>
<evidence type="ECO:0000313" key="1">
    <source>
        <dbReference type="EMBL" id="GGW78878.1"/>
    </source>
</evidence>
<keyword evidence="2" id="KW-1185">Reference proteome</keyword>
<comment type="caution">
    <text evidence="1">The sequence shown here is derived from an EMBL/GenBank/DDBJ whole genome shotgun (WGS) entry which is preliminary data.</text>
</comment>
<organism evidence="1 2">
    <name type="scientific">Advenella faeciporci</name>
    <dbReference type="NCBI Taxonomy" id="797535"/>
    <lineage>
        <taxon>Bacteria</taxon>
        <taxon>Pseudomonadati</taxon>
        <taxon>Pseudomonadota</taxon>
        <taxon>Betaproteobacteria</taxon>
        <taxon>Burkholderiales</taxon>
        <taxon>Alcaligenaceae</taxon>
    </lineage>
</organism>
<evidence type="ECO:0000313" key="2">
    <source>
        <dbReference type="Proteomes" id="UP000608345"/>
    </source>
</evidence>
<protein>
    <submittedName>
        <fullName evidence="1">Uncharacterized protein</fullName>
    </submittedName>
</protein>
<name>A0A918MW98_9BURK</name>
<accession>A0A918MW98</accession>
<dbReference type="RefSeq" id="WP_189383962.1">
    <property type="nucleotide sequence ID" value="NZ_BAABFY010000057.1"/>
</dbReference>